<feature type="signal peptide" evidence="1">
    <location>
        <begin position="1"/>
        <end position="26"/>
    </location>
</feature>
<protein>
    <submittedName>
        <fullName evidence="2">Uncharacterized protein</fullName>
    </submittedName>
</protein>
<organism evidence="2 3">
    <name type="scientific">Veillonella magna</name>
    <dbReference type="NCBI Taxonomy" id="464322"/>
    <lineage>
        <taxon>Bacteria</taxon>
        <taxon>Bacillati</taxon>
        <taxon>Bacillota</taxon>
        <taxon>Negativicutes</taxon>
        <taxon>Veillonellales</taxon>
        <taxon>Veillonellaceae</taxon>
        <taxon>Veillonella</taxon>
    </lineage>
</organism>
<comment type="caution">
    <text evidence="2">The sequence shown here is derived from an EMBL/GenBank/DDBJ whole genome shotgun (WGS) entry which is preliminary data.</text>
</comment>
<feature type="chain" id="PRO_5046738050" evidence="1">
    <location>
        <begin position="27"/>
        <end position="226"/>
    </location>
</feature>
<keyword evidence="3" id="KW-1185">Reference proteome</keyword>
<evidence type="ECO:0000256" key="1">
    <source>
        <dbReference type="SAM" id="SignalP"/>
    </source>
</evidence>
<gene>
    <name evidence="2" type="ORF">H6A01_08435</name>
</gene>
<evidence type="ECO:0000313" key="3">
    <source>
        <dbReference type="Proteomes" id="UP000707138"/>
    </source>
</evidence>
<name>A0ABS2GGR5_9FIRM</name>
<evidence type="ECO:0000313" key="2">
    <source>
        <dbReference type="EMBL" id="MBM6913346.1"/>
    </source>
</evidence>
<dbReference type="EMBL" id="JACJLA010000017">
    <property type="protein sequence ID" value="MBM6913346.1"/>
    <property type="molecule type" value="Genomic_DNA"/>
</dbReference>
<reference evidence="2 3" key="1">
    <citation type="journal article" date="2021" name="Sci. Rep.">
        <title>The distribution of antibiotic resistance genes in chicken gut microbiota commensals.</title>
        <authorList>
            <person name="Juricova H."/>
            <person name="Matiasovicova J."/>
            <person name="Kubasova T."/>
            <person name="Cejkova D."/>
            <person name="Rychlik I."/>
        </authorList>
    </citation>
    <scope>NUCLEOTIDE SEQUENCE [LARGE SCALE GENOMIC DNA]</scope>
    <source>
        <strain evidence="2 3">An537</strain>
    </source>
</reference>
<sequence>MKSIRLCSTILGATLLFSTFSASTVASSTTGNTISLTTQTTSATESQTTNYTYEEAIHKFHMIPATPLPPVSESMPEVNEIISSVIDHNNPNVLLLDSYESSQPDSLSANDIVAQFRLLDKSLVSSFTIKNQKPNLIYCATLSVTAIQYKNGERFLSPSPFFFRYISNKDYFEYLTHDDIVTASPTGPIALDRMTWRKAPAGTRIDQALRLLFSLRKDPQPSQPQG</sequence>
<accession>A0ABS2GGR5</accession>
<keyword evidence="1" id="KW-0732">Signal</keyword>
<dbReference type="RefSeq" id="WP_205088281.1">
    <property type="nucleotide sequence ID" value="NZ_JACJLA010000017.1"/>
</dbReference>
<dbReference type="Proteomes" id="UP000707138">
    <property type="component" value="Unassembled WGS sequence"/>
</dbReference>
<proteinExistence type="predicted"/>